<dbReference type="FunFam" id="3.10.290.10:FF:000001">
    <property type="entry name" value="30S ribosomal protein S4"/>
    <property type="match status" value="1"/>
</dbReference>
<evidence type="ECO:0000313" key="10">
    <source>
        <dbReference type="EMBL" id="SPQ02063.1"/>
    </source>
</evidence>
<dbReference type="EMBL" id="OUUY01000141">
    <property type="protein sequence ID" value="SPQ02063.1"/>
    <property type="molecule type" value="Genomic_DNA"/>
</dbReference>
<dbReference type="CDD" id="cd00165">
    <property type="entry name" value="S4"/>
    <property type="match status" value="1"/>
</dbReference>
<feature type="domain" description="Small ribosomal subunit protein uS4 N-terminal" evidence="9">
    <location>
        <begin position="3"/>
        <end position="97"/>
    </location>
</feature>
<evidence type="ECO:0000313" key="11">
    <source>
        <dbReference type="Proteomes" id="UP000245125"/>
    </source>
</evidence>
<evidence type="ECO:0000256" key="5">
    <source>
        <dbReference type="ARBA" id="ARBA00023274"/>
    </source>
</evidence>
<dbReference type="NCBIfam" id="NF003717">
    <property type="entry name" value="PRK05327.1"/>
    <property type="match status" value="1"/>
</dbReference>
<dbReference type="GO" id="GO:0019843">
    <property type="term" value="F:rRNA binding"/>
    <property type="evidence" value="ECO:0007669"/>
    <property type="project" value="UniProtKB-UniRule"/>
</dbReference>
<dbReference type="InterPro" id="IPR002942">
    <property type="entry name" value="S4_RNA-bd"/>
</dbReference>
<name>A0A2U3QKX5_9BACT</name>
<feature type="domain" description="RNA-binding S4" evidence="8">
    <location>
        <begin position="98"/>
        <end position="162"/>
    </location>
</feature>
<dbReference type="GO" id="GO:0042274">
    <property type="term" value="P:ribosomal small subunit biogenesis"/>
    <property type="evidence" value="ECO:0007669"/>
    <property type="project" value="TreeGrafter"/>
</dbReference>
<keyword evidence="5 7" id="KW-0687">Ribonucleoprotein</keyword>
<comment type="function">
    <text evidence="7">With S5 and S12 plays an important role in translational accuracy.</text>
</comment>
<dbReference type="HAMAP" id="MF_01306_B">
    <property type="entry name" value="Ribosomal_uS4_B"/>
    <property type="match status" value="1"/>
</dbReference>
<keyword evidence="3 7" id="KW-0694">RNA-binding</keyword>
<dbReference type="SMART" id="SM01390">
    <property type="entry name" value="Ribosomal_S4"/>
    <property type="match status" value="1"/>
</dbReference>
<comment type="subunit">
    <text evidence="7">Part of the 30S ribosomal subunit. Contacts protein S5. The interaction surface between S4 and S5 is involved in control of translational fidelity.</text>
</comment>
<dbReference type="InterPro" id="IPR001912">
    <property type="entry name" value="Ribosomal_uS4_N"/>
</dbReference>
<dbReference type="Pfam" id="PF01479">
    <property type="entry name" value="S4"/>
    <property type="match status" value="1"/>
</dbReference>
<dbReference type="SUPFAM" id="SSF55174">
    <property type="entry name" value="Alpha-L RNA-binding motif"/>
    <property type="match status" value="1"/>
</dbReference>
<reference evidence="11" key="1">
    <citation type="submission" date="2018-03" db="EMBL/GenBank/DDBJ databases">
        <authorList>
            <person name="Zecchin S."/>
        </authorList>
    </citation>
    <scope>NUCLEOTIDE SEQUENCE [LARGE SCALE GENOMIC DNA]</scope>
</reference>
<evidence type="ECO:0000256" key="6">
    <source>
        <dbReference type="ARBA" id="ARBA00035254"/>
    </source>
</evidence>
<comment type="function">
    <text evidence="7">One of the primary rRNA binding proteins, it binds directly to 16S rRNA where it nucleates assembly of the body of the 30S subunit.</text>
</comment>
<evidence type="ECO:0000259" key="9">
    <source>
        <dbReference type="SMART" id="SM01390"/>
    </source>
</evidence>
<keyword evidence="11" id="KW-1185">Reference proteome</keyword>
<dbReference type="PANTHER" id="PTHR11831:SF4">
    <property type="entry name" value="SMALL RIBOSOMAL SUBUNIT PROTEIN US4M"/>
    <property type="match status" value="1"/>
</dbReference>
<dbReference type="Pfam" id="PF00163">
    <property type="entry name" value="Ribosomal_S4"/>
    <property type="match status" value="1"/>
</dbReference>
<dbReference type="PANTHER" id="PTHR11831">
    <property type="entry name" value="30S 40S RIBOSOMAL PROTEIN"/>
    <property type="match status" value="1"/>
</dbReference>
<keyword evidence="4 7" id="KW-0689">Ribosomal protein</keyword>
<dbReference type="NCBIfam" id="TIGR01017">
    <property type="entry name" value="rpsD_bact"/>
    <property type="match status" value="1"/>
</dbReference>
<gene>
    <name evidence="7 10" type="primary">rpsD</name>
    <name evidence="10" type="ORF">NBG4_90007</name>
</gene>
<evidence type="ECO:0000256" key="3">
    <source>
        <dbReference type="ARBA" id="ARBA00022884"/>
    </source>
</evidence>
<dbReference type="GO" id="GO:0006412">
    <property type="term" value="P:translation"/>
    <property type="evidence" value="ECO:0007669"/>
    <property type="project" value="UniProtKB-UniRule"/>
</dbReference>
<dbReference type="SMART" id="SM00363">
    <property type="entry name" value="S4"/>
    <property type="match status" value="1"/>
</dbReference>
<dbReference type="Proteomes" id="UP000245125">
    <property type="component" value="Unassembled WGS sequence"/>
</dbReference>
<evidence type="ECO:0000256" key="4">
    <source>
        <dbReference type="ARBA" id="ARBA00022980"/>
    </source>
</evidence>
<dbReference type="FunFam" id="1.10.1050.10:FF:000001">
    <property type="entry name" value="30S ribosomal protein S4"/>
    <property type="match status" value="1"/>
</dbReference>
<evidence type="ECO:0000259" key="8">
    <source>
        <dbReference type="SMART" id="SM00363"/>
    </source>
</evidence>
<dbReference type="InterPro" id="IPR005709">
    <property type="entry name" value="Ribosomal_uS4_bac-type"/>
</dbReference>
<dbReference type="Gene3D" id="3.10.290.10">
    <property type="entry name" value="RNA-binding S4 domain"/>
    <property type="match status" value="1"/>
</dbReference>
<evidence type="ECO:0000256" key="7">
    <source>
        <dbReference type="HAMAP-Rule" id="MF_01306"/>
    </source>
</evidence>
<sequence length="208" mass="24365">MARYTGPQCRLCRRETEKLFLKGDRCFTEKCAVERRQYPPGQHGQRRGKLSDYGVQLREKQKVRNTYGVLEKQFRKYFHKAERKKGVTGEVLLQFLETRMDNIVHRMGFAPNRNSARQLVRHGHFLINGRDVNVPSFNVHVGDIVEVRTSSRDLDTIKDSISRVEQRGIPSWVEMDFQNFKGKVLQIPSREDIQLTAQEQLIVELYSK</sequence>
<dbReference type="PROSITE" id="PS50889">
    <property type="entry name" value="S4"/>
    <property type="match status" value="1"/>
</dbReference>
<dbReference type="InterPro" id="IPR036986">
    <property type="entry name" value="S4_RNA-bd_sf"/>
</dbReference>
<dbReference type="GO" id="GO:0015935">
    <property type="term" value="C:small ribosomal subunit"/>
    <property type="evidence" value="ECO:0007669"/>
    <property type="project" value="InterPro"/>
</dbReference>
<keyword evidence="2 7" id="KW-0699">rRNA-binding</keyword>
<organism evidence="10 11">
    <name type="scientific">Candidatus Sulfobium mesophilum</name>
    <dbReference type="NCBI Taxonomy" id="2016548"/>
    <lineage>
        <taxon>Bacteria</taxon>
        <taxon>Pseudomonadati</taxon>
        <taxon>Nitrospirota</taxon>
        <taxon>Nitrospiria</taxon>
        <taxon>Nitrospirales</taxon>
        <taxon>Nitrospiraceae</taxon>
        <taxon>Candidatus Sulfobium</taxon>
    </lineage>
</organism>
<dbReference type="InterPro" id="IPR022801">
    <property type="entry name" value="Ribosomal_uS4"/>
</dbReference>
<evidence type="ECO:0000256" key="2">
    <source>
        <dbReference type="ARBA" id="ARBA00022730"/>
    </source>
</evidence>
<proteinExistence type="inferred from homology"/>
<dbReference type="Gene3D" id="1.10.1050.10">
    <property type="entry name" value="Ribosomal Protein S4 Delta 41, Chain A, domain 1"/>
    <property type="match status" value="1"/>
</dbReference>
<dbReference type="GO" id="GO:0003735">
    <property type="term" value="F:structural constituent of ribosome"/>
    <property type="evidence" value="ECO:0007669"/>
    <property type="project" value="InterPro"/>
</dbReference>
<dbReference type="OrthoDB" id="9803672at2"/>
<accession>A0A2U3QKX5</accession>
<comment type="similarity">
    <text evidence="1 7">Belongs to the universal ribosomal protein uS4 family.</text>
</comment>
<evidence type="ECO:0000256" key="1">
    <source>
        <dbReference type="ARBA" id="ARBA00007465"/>
    </source>
</evidence>
<dbReference type="AlphaFoldDB" id="A0A2U3QKX5"/>
<protein>
    <recommendedName>
        <fullName evidence="6 7">Small ribosomal subunit protein uS4</fullName>
    </recommendedName>
</protein>